<evidence type="ECO:0000256" key="1">
    <source>
        <dbReference type="SAM" id="Phobius"/>
    </source>
</evidence>
<evidence type="ECO:0008006" key="4">
    <source>
        <dbReference type="Google" id="ProtNLM"/>
    </source>
</evidence>
<comment type="caution">
    <text evidence="2">The sequence shown here is derived from an EMBL/GenBank/DDBJ whole genome shotgun (WGS) entry which is preliminary data.</text>
</comment>
<dbReference type="Proteomes" id="UP001549036">
    <property type="component" value="Unassembled WGS sequence"/>
</dbReference>
<gene>
    <name evidence="2" type="ORF">ABID26_007427</name>
</gene>
<organism evidence="2 3">
    <name type="scientific">Mesorhizobium shonense</name>
    <dbReference type="NCBI Taxonomy" id="1209948"/>
    <lineage>
        <taxon>Bacteria</taxon>
        <taxon>Pseudomonadati</taxon>
        <taxon>Pseudomonadota</taxon>
        <taxon>Alphaproteobacteria</taxon>
        <taxon>Hyphomicrobiales</taxon>
        <taxon>Phyllobacteriaceae</taxon>
        <taxon>Mesorhizobium</taxon>
    </lineage>
</organism>
<feature type="transmembrane region" description="Helical" evidence="1">
    <location>
        <begin position="21"/>
        <end position="40"/>
    </location>
</feature>
<proteinExistence type="predicted"/>
<keyword evidence="1" id="KW-0472">Membrane</keyword>
<sequence length="49" mass="5452">MDFIERIFGVAPDGGDGTTEMLYIAVALAVAAMVAARVWLRRRAAMRRR</sequence>
<reference evidence="2 3" key="1">
    <citation type="submission" date="2024-06" db="EMBL/GenBank/DDBJ databases">
        <title>Genomic Encyclopedia of Type Strains, Phase IV (KMG-IV): sequencing the most valuable type-strain genomes for metagenomic binning, comparative biology and taxonomic classification.</title>
        <authorList>
            <person name="Goeker M."/>
        </authorList>
    </citation>
    <scope>NUCLEOTIDE SEQUENCE [LARGE SCALE GENOMIC DNA]</scope>
    <source>
        <strain evidence="2 3">DSM 29846</strain>
    </source>
</reference>
<protein>
    <recommendedName>
        <fullName evidence="4">LPXTG cell wall anchor domain-containing protein</fullName>
    </recommendedName>
</protein>
<evidence type="ECO:0000313" key="3">
    <source>
        <dbReference type="Proteomes" id="UP001549036"/>
    </source>
</evidence>
<dbReference type="EMBL" id="JBEPLM010000037">
    <property type="protein sequence ID" value="MET3598000.1"/>
    <property type="molecule type" value="Genomic_DNA"/>
</dbReference>
<keyword evidence="1" id="KW-0812">Transmembrane</keyword>
<name>A0ABV2I513_9HYPH</name>
<keyword evidence="1" id="KW-1133">Transmembrane helix</keyword>
<accession>A0ABV2I513</accession>
<keyword evidence="3" id="KW-1185">Reference proteome</keyword>
<dbReference type="RefSeq" id="WP_354418351.1">
    <property type="nucleotide sequence ID" value="NZ_JBEPLM010000037.1"/>
</dbReference>
<evidence type="ECO:0000313" key="2">
    <source>
        <dbReference type="EMBL" id="MET3598000.1"/>
    </source>
</evidence>